<keyword evidence="2" id="KW-0812">Transmembrane</keyword>
<evidence type="ECO:0000313" key="3">
    <source>
        <dbReference type="EMBL" id="KAF2966107.1"/>
    </source>
</evidence>
<dbReference type="PANTHER" id="PTHR47685">
    <property type="entry name" value="MAGNESIUM TRANSPORT PROTEIN CORA"/>
    <property type="match status" value="1"/>
</dbReference>
<feature type="region of interest" description="Disordered" evidence="1">
    <location>
        <begin position="882"/>
        <end position="924"/>
    </location>
</feature>
<feature type="compositionally biased region" description="Polar residues" evidence="1">
    <location>
        <begin position="898"/>
        <end position="911"/>
    </location>
</feature>
<feature type="region of interest" description="Disordered" evidence="1">
    <location>
        <begin position="140"/>
        <end position="161"/>
    </location>
</feature>
<gene>
    <name evidence="3" type="ORF">GQX73_g7479</name>
</gene>
<protein>
    <submittedName>
        <fullName evidence="3">Uncharacterized protein</fullName>
    </submittedName>
</protein>
<evidence type="ECO:0000313" key="4">
    <source>
        <dbReference type="Proteomes" id="UP000481858"/>
    </source>
</evidence>
<organism evidence="3 4">
    <name type="scientific">Xylaria multiplex</name>
    <dbReference type="NCBI Taxonomy" id="323545"/>
    <lineage>
        <taxon>Eukaryota</taxon>
        <taxon>Fungi</taxon>
        <taxon>Dikarya</taxon>
        <taxon>Ascomycota</taxon>
        <taxon>Pezizomycotina</taxon>
        <taxon>Sordariomycetes</taxon>
        <taxon>Xylariomycetidae</taxon>
        <taxon>Xylariales</taxon>
        <taxon>Xylariaceae</taxon>
        <taxon>Xylaria</taxon>
    </lineage>
</organism>
<dbReference type="PANTHER" id="PTHR47685:SF1">
    <property type="entry name" value="MAGNESIUM TRANSPORT PROTEIN CORA"/>
    <property type="match status" value="1"/>
</dbReference>
<reference evidence="3 4" key="1">
    <citation type="submission" date="2019-12" db="EMBL/GenBank/DDBJ databases">
        <title>Draft genome sequence of the ascomycete Xylaria multiplex DSM 110363.</title>
        <authorList>
            <person name="Buettner E."/>
            <person name="Kellner H."/>
        </authorList>
    </citation>
    <scope>NUCLEOTIDE SEQUENCE [LARGE SCALE GENOMIC DNA]</scope>
    <source>
        <strain evidence="3 4">DSM 110363</strain>
    </source>
</reference>
<dbReference type="OrthoDB" id="341259at2759"/>
<feature type="compositionally biased region" description="Basic and acidic residues" evidence="1">
    <location>
        <begin position="882"/>
        <end position="894"/>
    </location>
</feature>
<dbReference type="Pfam" id="PF14388">
    <property type="entry name" value="DUF4419"/>
    <property type="match status" value="1"/>
</dbReference>
<feature type="transmembrane region" description="Helical" evidence="2">
    <location>
        <begin position="833"/>
        <end position="851"/>
    </location>
</feature>
<dbReference type="Proteomes" id="UP000481858">
    <property type="component" value="Unassembled WGS sequence"/>
</dbReference>
<dbReference type="InterPro" id="IPR025533">
    <property type="entry name" value="DUF4419"/>
</dbReference>
<feature type="compositionally biased region" description="Polar residues" evidence="1">
    <location>
        <begin position="1348"/>
        <end position="1358"/>
    </location>
</feature>
<proteinExistence type="predicted"/>
<name>A0A7C8MQY0_9PEZI</name>
<feature type="transmembrane region" description="Helical" evidence="2">
    <location>
        <begin position="803"/>
        <end position="826"/>
    </location>
</feature>
<keyword evidence="2" id="KW-1133">Transmembrane helix</keyword>
<keyword evidence="4" id="KW-1185">Reference proteome</keyword>
<keyword evidence="2" id="KW-0472">Membrane</keyword>
<feature type="region of interest" description="Disordered" evidence="1">
    <location>
        <begin position="1339"/>
        <end position="1376"/>
    </location>
</feature>
<accession>A0A7C8MQY0</accession>
<dbReference type="InParanoid" id="A0A7C8MQY0"/>
<sequence length="1392" mass="159293">MAQRSASATCLSAESHEHDIRDPLLHYLGCIEIYQREDFLNGNNPIWKDELEHQRSLRIENGVSLALQSEDAEKAVEKMKESWKVNIENELQRIALLRQTLSNDENDGQLVKKVEASYKEWRKSVDEDNIQKVIRWRTKLGKTNSEHGPSPDVDPKEDYSPEKDISVPVIHFIDRKEFTENDTQRLRGKFPNQKTTIEKLLYSDDTRPEANMLHKNNASDQHRIRYFHIPSNNMIWAEKAIAQYYGDPVPDFTAMQRQHQKPKKTSTYMILQERYWRGQLHGDANSPPHARYMSPMCETISSSLDTPDLDPNNIVLFMPYLHWETSTRREQFANEIDKIVLLTAKKLRRKEATAKCKRQKERLEIPTKVSRTQRPNSPAMPERPIGGLEDAVEEIRKAQGPGSSKSDNGPFQCTNPLGRYLLAAASLYEGMTTYRDKMLLRKYLPLDPPIHPRRTLDQAFYWTLNSTKKRDRDQVVYRGTTVTHNDFHHYDRDNDEWPDHKGLEGRCCEACKTNIRKVSRVVMVDQLWMWILDSKTLITCFPKRYGANKQDWSGVHKSIRTSLENLGSNQIRTVFELALVVLDECTKTFFDRTKFLDRQPQVIDEFSKAIGNIMHKQTTAFQRLWHWTDGARQIFRSKGYTDTSDLHIPLLDINPEGKLEREIEDIVEEIDIMLHITNTHKDIVKSFIEQAEHIIDPTGNLSRKFLDSEKRNRLTEKDKDYQSFKLKAKECQERVNSHVKDLESLRKSAKNAADDVLHLLTMKQQQASVVQAWQALPLSFATSVFGMNNREFGDDNWGLGTQLIYIFSISAGVVSISLLFAFSAWLRAWAWSFYSLLAIKFFTKTGIYSYFLGRKNSEKIFHDTSTRVNEIKMKKREEVLADRVKKRDESERAAKGSALSNTNTSANGTKNGTRRTSSSETRPSALAENLQMPVTVQSAAHPARAWGKTNPASSPEQLLQASCPVEYRRCNQIIQSSFDQISGANIFPSSNGFVRAAYAAYSNHHHLTIRPDDVWFAILTQLSFHINAHAEELRSFFVAHQGQKEVEVVDAGTIDFADFGKLAIWMTHEMEKHIIDPDLRRWIMPDFTTTDHKDMVTAAVLMMGSMQKYFSYRMTLTCGIPSVTLLGDRDDWVKIRRRLEFLPRLGEEPNQFSLLLAPVLDYFIRSFDEPTSPAVISFWSRIADESGGSGPFYLSGWITAFCFWSSDGKCLYKPPQGRVNTRTLGSTNPGCDLDGVLYHRVNTDNIPDAFVSVPVTVDDNGTIYKTRMVAGSVGIEVSSSREFLDESFTHYESDSSASLYGGEQESLAVRPQVNEATGLDSIRPFSGWWMYEVLDKDDSKQTKRRTAQAAQSRSQHGGNPTKGPHPLLQRSTSETVGPWQALSKKLIGPLLR</sequence>
<evidence type="ECO:0000256" key="2">
    <source>
        <dbReference type="SAM" id="Phobius"/>
    </source>
</evidence>
<evidence type="ECO:0000256" key="1">
    <source>
        <dbReference type="SAM" id="MobiDB-lite"/>
    </source>
</evidence>
<comment type="caution">
    <text evidence="3">The sequence shown here is derived from an EMBL/GenBank/DDBJ whole genome shotgun (WGS) entry which is preliminary data.</text>
</comment>
<dbReference type="InterPro" id="IPR050829">
    <property type="entry name" value="CorA_MIT"/>
</dbReference>
<dbReference type="EMBL" id="WUBL01000097">
    <property type="protein sequence ID" value="KAF2966107.1"/>
    <property type="molecule type" value="Genomic_DNA"/>
</dbReference>